<dbReference type="PANTHER" id="PTHR30303:SF0">
    <property type="entry name" value="CARBAMOYL DEHYDRATASE HYPE"/>
    <property type="match status" value="1"/>
</dbReference>
<dbReference type="Proteomes" id="UP000185744">
    <property type="component" value="Unassembled WGS sequence"/>
</dbReference>
<feature type="domain" description="PurM-like C-terminal" evidence="3">
    <location>
        <begin position="168"/>
        <end position="317"/>
    </location>
</feature>
<evidence type="ECO:0000259" key="2">
    <source>
        <dbReference type="Pfam" id="PF00586"/>
    </source>
</evidence>
<dbReference type="GO" id="GO:0051604">
    <property type="term" value="P:protein maturation"/>
    <property type="evidence" value="ECO:0007669"/>
    <property type="project" value="TreeGrafter"/>
</dbReference>
<name>A0A1Q6DS09_METT1</name>
<dbReference type="InterPro" id="IPR010918">
    <property type="entry name" value="PurM-like_C_dom"/>
</dbReference>
<dbReference type="Pfam" id="PF02769">
    <property type="entry name" value="AIRS_C"/>
    <property type="match status" value="1"/>
</dbReference>
<feature type="domain" description="PurM-like N-terminal" evidence="2">
    <location>
        <begin position="54"/>
        <end position="156"/>
    </location>
</feature>
<evidence type="ECO:0000313" key="5">
    <source>
        <dbReference type="Proteomes" id="UP000185744"/>
    </source>
</evidence>
<dbReference type="PIRSF" id="PIRSF005644">
    <property type="entry name" value="Hdrgns_mtr_HypE"/>
    <property type="match status" value="1"/>
</dbReference>
<dbReference type="SUPFAM" id="SSF55326">
    <property type="entry name" value="PurM N-terminal domain-like"/>
    <property type="match status" value="1"/>
</dbReference>
<dbReference type="AlphaFoldDB" id="A0A1Q6DS09"/>
<organism evidence="4 5">
    <name type="scientific">Methanohalarchaeum thermophilum</name>
    <dbReference type="NCBI Taxonomy" id="1903181"/>
    <lineage>
        <taxon>Archaea</taxon>
        <taxon>Methanobacteriati</taxon>
        <taxon>Methanobacteriota</taxon>
        <taxon>Methanonatronarchaeia</taxon>
        <taxon>Methanonatronarchaeales</taxon>
        <taxon>Methanonatronarchaeaceae</taxon>
        <taxon>Candidatus Methanohalarchaeum</taxon>
    </lineage>
</organism>
<evidence type="ECO:0000259" key="3">
    <source>
        <dbReference type="Pfam" id="PF02769"/>
    </source>
</evidence>
<gene>
    <name evidence="4" type="ORF">BTN85_1801</name>
</gene>
<dbReference type="Gene3D" id="3.30.1330.10">
    <property type="entry name" value="PurM-like, N-terminal domain"/>
    <property type="match status" value="1"/>
</dbReference>
<dbReference type="EMBL" id="MSDW01000002">
    <property type="protein sequence ID" value="OKY77154.1"/>
    <property type="molecule type" value="Genomic_DNA"/>
</dbReference>
<reference evidence="4" key="1">
    <citation type="submission" date="2016-12" db="EMBL/GenBank/DDBJ databases">
        <title>Discovery of methanogenic haloarchaea.</title>
        <authorList>
            <person name="Sorokin D.Y."/>
            <person name="Makarova K.S."/>
            <person name="Abbas B."/>
            <person name="Ferrer M."/>
            <person name="Golyshin P.N."/>
        </authorList>
    </citation>
    <scope>NUCLEOTIDE SEQUENCE [LARGE SCALE GENOMIC DNA]</scope>
    <source>
        <strain evidence="4">HMET1</strain>
    </source>
</reference>
<dbReference type="InterPro" id="IPR016188">
    <property type="entry name" value="PurM-like_N"/>
</dbReference>
<dbReference type="InParanoid" id="A0A1Q6DS09"/>
<dbReference type="InterPro" id="IPR036921">
    <property type="entry name" value="PurM-like_N_sf"/>
</dbReference>
<dbReference type="InterPro" id="IPR011854">
    <property type="entry name" value="HypE"/>
</dbReference>
<evidence type="ECO:0000256" key="1">
    <source>
        <dbReference type="ARBA" id="ARBA00006243"/>
    </source>
</evidence>
<dbReference type="Gene3D" id="3.90.650.10">
    <property type="entry name" value="PurM-like C-terminal domain"/>
    <property type="match status" value="1"/>
</dbReference>
<protein>
    <submittedName>
        <fullName evidence="4">Hydrogenase maturation factor HypE</fullName>
    </submittedName>
</protein>
<dbReference type="Pfam" id="PF00586">
    <property type="entry name" value="AIRS"/>
    <property type="match status" value="1"/>
</dbReference>
<dbReference type="STRING" id="1903181.BTN85_1801"/>
<accession>A0A1Q6DS09</accession>
<sequence>MEDKVIKMEHGAGGELMQNLIKDLIIKNIEKKEAGGVGLDELDDGGSIPLNNFRGNVVLTTDSHIVKPLFFPGGDIGKLAVSGTVNDLSVMGAKPVALSSSIVVEEGFDMNKIEEIMKSINKTSKEADTPIITGDTKVMEKEEISDLIINTTGIGFCKNPVRDSGLNSGDKLIITGPIGRHGISLLSFREGFTFESDLESDVQPINSLIDSALKAGGVTAMKDPTRGGLATALNEMASKSNLGLLIKEDKIPLTDGVESASSILGIDPMNVANEGIAIIGVKKNKAEDVLSELKKQKKGKKAKIIGKAVKENKRKVVLETKVGGKRFLEAPDGDPVPRVC</sequence>
<keyword evidence="5" id="KW-1185">Reference proteome</keyword>
<evidence type="ECO:0000313" key="4">
    <source>
        <dbReference type="EMBL" id="OKY77154.1"/>
    </source>
</evidence>
<dbReference type="InterPro" id="IPR036676">
    <property type="entry name" value="PurM-like_C_sf"/>
</dbReference>
<dbReference type="FunCoup" id="A0A1Q6DS09">
    <property type="interactions" value="3"/>
</dbReference>
<comment type="similarity">
    <text evidence="1">Belongs to the HypE family.</text>
</comment>
<comment type="caution">
    <text evidence="4">The sequence shown here is derived from an EMBL/GenBank/DDBJ whole genome shotgun (WGS) entry which is preliminary data.</text>
</comment>
<dbReference type="SUPFAM" id="SSF56042">
    <property type="entry name" value="PurM C-terminal domain-like"/>
    <property type="match status" value="1"/>
</dbReference>
<dbReference type="NCBIfam" id="TIGR02124">
    <property type="entry name" value="hypE"/>
    <property type="match status" value="1"/>
</dbReference>
<proteinExistence type="inferred from homology"/>
<dbReference type="CDD" id="cd02197">
    <property type="entry name" value="HypE"/>
    <property type="match status" value="1"/>
</dbReference>
<dbReference type="PANTHER" id="PTHR30303">
    <property type="entry name" value="HYDROGENASE ISOENZYMES FORMATION PROTEIN HYPE"/>
    <property type="match status" value="1"/>
</dbReference>